<feature type="domain" description="Rhodanese" evidence="2">
    <location>
        <begin position="368"/>
        <end position="457"/>
    </location>
</feature>
<dbReference type="Pfam" id="PF00753">
    <property type="entry name" value="Lactamase_B"/>
    <property type="match status" value="1"/>
</dbReference>
<dbReference type="PROSITE" id="PS50206">
    <property type="entry name" value="RHODANESE_3"/>
    <property type="match status" value="2"/>
</dbReference>
<dbReference type="InterPro" id="IPR036866">
    <property type="entry name" value="RibonucZ/Hydroxyglut_hydro"/>
</dbReference>
<dbReference type="Gene3D" id="3.60.15.10">
    <property type="entry name" value="Ribonuclease Z/Hydroxyacylglutathione hydrolase-like"/>
    <property type="match status" value="1"/>
</dbReference>
<dbReference type="STRING" id="247490.KSU1_C0363"/>
<dbReference type="SMART" id="SM00849">
    <property type="entry name" value="Lactamase_B"/>
    <property type="match status" value="1"/>
</dbReference>
<dbReference type="InterPro" id="IPR051682">
    <property type="entry name" value="Mito_Persulfide_Diox"/>
</dbReference>
<dbReference type="PANTHER" id="PTHR43084:SF1">
    <property type="entry name" value="PERSULFIDE DIOXYGENASE ETHE1, MITOCHONDRIAL"/>
    <property type="match status" value="1"/>
</dbReference>
<keyword evidence="4" id="KW-1185">Reference proteome</keyword>
<accession>I3IJR4</accession>
<dbReference type="Pfam" id="PF00581">
    <property type="entry name" value="Rhodanese"/>
    <property type="match status" value="2"/>
</dbReference>
<dbReference type="OrthoDB" id="9784009at2"/>
<dbReference type="eggNOG" id="COG0607">
    <property type="taxonomic scope" value="Bacteria"/>
</dbReference>
<dbReference type="SUPFAM" id="SSF56281">
    <property type="entry name" value="Metallo-hydrolase/oxidoreductase"/>
    <property type="match status" value="1"/>
</dbReference>
<dbReference type="PANTHER" id="PTHR43084">
    <property type="entry name" value="PERSULFIDE DIOXYGENASE ETHE1"/>
    <property type="match status" value="1"/>
</dbReference>
<dbReference type="eggNOG" id="COG0491">
    <property type="taxonomic scope" value="Bacteria"/>
</dbReference>
<sequence>MFLETIRSEGLAHLSYIIGDKGKAAVIDPRRDCDIYRDIAYQHDTQITHIFETHRNEDYLIGSKELAHQTGAEIYHSKHLPFQYGNPVSEGDCFLLGNCILRILETPGHTYDSISIILADKKFSTRDPIAVFTGDALFIGDVGRTDFFPDKPEEVADLLYNSIFKKLLPMGDQVIIHPAHGAGSVCGAGIASRDFSTLGYERKYNPILQKNRDEFIRHKVNEHHYKPPYFKRMHRLNQEGAPLLKNLPKPAPGNVEEFDKTAMNEEMIILDVRSPEAFAGAYIPGSIAIPLEMVPSFAGWFLPYDKPIGLIVDGYDQVETAVRYLIRIGYDTIFGYLEKGVHKWEISGRKYESIPTVYAGEIIRRINTKEDFTLLDVRSKEEFERGHLPNAVNVYVGELPDNLDKIPGDHHPLTVFCSTGKRATIAASLLKKNGFEEVENWLGSMTACSAIGCPIVT</sequence>
<dbReference type="GO" id="GO:0006749">
    <property type="term" value="P:glutathione metabolic process"/>
    <property type="evidence" value="ECO:0007669"/>
    <property type="project" value="InterPro"/>
</dbReference>
<dbReference type="SMART" id="SM00450">
    <property type="entry name" value="RHOD"/>
    <property type="match status" value="2"/>
</dbReference>
<comment type="caution">
    <text evidence="3">The sequence shown here is derived from an EMBL/GenBank/DDBJ whole genome shotgun (WGS) entry which is preliminary data.</text>
</comment>
<dbReference type="EMBL" id="BAFH01000003">
    <property type="protein sequence ID" value="GAB61959.1"/>
    <property type="molecule type" value="Genomic_DNA"/>
</dbReference>
<evidence type="ECO:0000313" key="3">
    <source>
        <dbReference type="EMBL" id="GAB61959.1"/>
    </source>
</evidence>
<feature type="domain" description="Rhodanese" evidence="2">
    <location>
        <begin position="263"/>
        <end position="353"/>
    </location>
</feature>
<dbReference type="InterPro" id="IPR044528">
    <property type="entry name" value="POD-like_MBL-fold"/>
</dbReference>
<dbReference type="InterPro" id="IPR001763">
    <property type="entry name" value="Rhodanese-like_dom"/>
</dbReference>
<evidence type="ECO:0000256" key="1">
    <source>
        <dbReference type="ARBA" id="ARBA00022723"/>
    </source>
</evidence>
<dbReference type="GO" id="GO:0050313">
    <property type="term" value="F:sulfur dioxygenase activity"/>
    <property type="evidence" value="ECO:0007669"/>
    <property type="project" value="InterPro"/>
</dbReference>
<evidence type="ECO:0000259" key="2">
    <source>
        <dbReference type="PROSITE" id="PS50206"/>
    </source>
</evidence>
<dbReference type="Proteomes" id="UP000002985">
    <property type="component" value="Unassembled WGS sequence"/>
</dbReference>
<dbReference type="InterPro" id="IPR001279">
    <property type="entry name" value="Metallo-B-lactamas"/>
</dbReference>
<dbReference type="SUPFAM" id="SSF52821">
    <property type="entry name" value="Rhodanese/Cell cycle control phosphatase"/>
    <property type="match status" value="2"/>
</dbReference>
<name>I3IJR4_9BACT</name>
<dbReference type="GO" id="GO:0046872">
    <property type="term" value="F:metal ion binding"/>
    <property type="evidence" value="ECO:0007669"/>
    <property type="project" value="UniProtKB-KW"/>
</dbReference>
<evidence type="ECO:0000313" key="4">
    <source>
        <dbReference type="Proteomes" id="UP000002985"/>
    </source>
</evidence>
<dbReference type="GO" id="GO:0070813">
    <property type="term" value="P:hydrogen sulfide metabolic process"/>
    <property type="evidence" value="ECO:0007669"/>
    <property type="project" value="TreeGrafter"/>
</dbReference>
<proteinExistence type="predicted"/>
<keyword evidence="1" id="KW-0479">Metal-binding</keyword>
<gene>
    <name evidence="3" type="ORF">KSU1_C0363</name>
</gene>
<organism evidence="3 4">
    <name type="scientific">Candidatus Jettenia caeni</name>
    <dbReference type="NCBI Taxonomy" id="247490"/>
    <lineage>
        <taxon>Bacteria</taxon>
        <taxon>Pseudomonadati</taxon>
        <taxon>Planctomycetota</taxon>
        <taxon>Candidatus Brocadiia</taxon>
        <taxon>Candidatus Brocadiales</taxon>
        <taxon>Candidatus Brocadiaceae</taxon>
        <taxon>Candidatus Jettenia</taxon>
    </lineage>
</organism>
<dbReference type="Gene3D" id="3.40.250.10">
    <property type="entry name" value="Rhodanese-like domain"/>
    <property type="match status" value="2"/>
</dbReference>
<dbReference type="InterPro" id="IPR036873">
    <property type="entry name" value="Rhodanese-like_dom_sf"/>
</dbReference>
<dbReference type="CDD" id="cd00158">
    <property type="entry name" value="RHOD"/>
    <property type="match status" value="2"/>
</dbReference>
<dbReference type="AlphaFoldDB" id="I3IJR4"/>
<protein>
    <recommendedName>
        <fullName evidence="2">Rhodanese domain-containing protein</fullName>
    </recommendedName>
</protein>
<dbReference type="CDD" id="cd07724">
    <property type="entry name" value="POD-like_MBL-fold"/>
    <property type="match status" value="1"/>
</dbReference>
<reference evidence="3 4" key="1">
    <citation type="journal article" date="2012" name="FEBS Lett.">
        <title>Anammox organism KSU-1 expresses a NirK-type copper-containing nitrite reductase instead of a NirS-type with cytochrome cd1.</title>
        <authorList>
            <person name="Hira D."/>
            <person name="Toh H."/>
            <person name="Migita C.T."/>
            <person name="Okubo H."/>
            <person name="Nishiyama T."/>
            <person name="Hattori M."/>
            <person name="Furukawa K."/>
            <person name="Fujii T."/>
        </authorList>
    </citation>
    <scope>NUCLEOTIDE SEQUENCE [LARGE SCALE GENOMIC DNA]</scope>
</reference>